<organism evidence="2 3">
    <name type="scientific">Sorangium cellulosum (strain So ce56)</name>
    <name type="common">Polyangium cellulosum (strain So ce56)</name>
    <dbReference type="NCBI Taxonomy" id="448385"/>
    <lineage>
        <taxon>Bacteria</taxon>
        <taxon>Pseudomonadati</taxon>
        <taxon>Myxococcota</taxon>
        <taxon>Polyangia</taxon>
        <taxon>Polyangiales</taxon>
        <taxon>Polyangiaceae</taxon>
        <taxon>Sorangium</taxon>
    </lineage>
</organism>
<keyword evidence="3" id="KW-1185">Reference proteome</keyword>
<dbReference type="STRING" id="448385.sce2542"/>
<evidence type="ECO:0008006" key="4">
    <source>
        <dbReference type="Google" id="ProtNLM"/>
    </source>
</evidence>
<dbReference type="KEGG" id="scl:sce2542"/>
<reference evidence="2 3" key="1">
    <citation type="journal article" date="2007" name="Nat. Biotechnol.">
        <title>Complete genome sequence of the myxobacterium Sorangium cellulosum.</title>
        <authorList>
            <person name="Schneiker S."/>
            <person name="Perlova O."/>
            <person name="Kaiser O."/>
            <person name="Gerth K."/>
            <person name="Alici A."/>
            <person name="Altmeyer M.O."/>
            <person name="Bartels D."/>
            <person name="Bekel T."/>
            <person name="Beyer S."/>
            <person name="Bode E."/>
            <person name="Bode H.B."/>
            <person name="Bolten C.J."/>
            <person name="Choudhuri J.V."/>
            <person name="Doss S."/>
            <person name="Elnakady Y.A."/>
            <person name="Frank B."/>
            <person name="Gaigalat L."/>
            <person name="Goesmann A."/>
            <person name="Groeger C."/>
            <person name="Gross F."/>
            <person name="Jelsbak L."/>
            <person name="Jelsbak L."/>
            <person name="Kalinowski J."/>
            <person name="Kegler C."/>
            <person name="Knauber T."/>
            <person name="Konietzny S."/>
            <person name="Kopp M."/>
            <person name="Krause L."/>
            <person name="Krug D."/>
            <person name="Linke B."/>
            <person name="Mahmud T."/>
            <person name="Martinez-Arias R."/>
            <person name="McHardy A.C."/>
            <person name="Merai M."/>
            <person name="Meyer F."/>
            <person name="Mormann S."/>
            <person name="Munoz-Dorado J."/>
            <person name="Perez J."/>
            <person name="Pradella S."/>
            <person name="Rachid S."/>
            <person name="Raddatz G."/>
            <person name="Rosenau F."/>
            <person name="Rueckert C."/>
            <person name="Sasse F."/>
            <person name="Scharfe M."/>
            <person name="Schuster S.C."/>
            <person name="Suen G."/>
            <person name="Treuner-Lange A."/>
            <person name="Velicer G.J."/>
            <person name="Vorholter F.-J."/>
            <person name="Weissman K.J."/>
            <person name="Welch R.D."/>
            <person name="Wenzel S.C."/>
            <person name="Whitworth D.E."/>
            <person name="Wilhelm S."/>
            <person name="Wittmann C."/>
            <person name="Bloecker H."/>
            <person name="Puehler A."/>
            <person name="Mueller R."/>
        </authorList>
    </citation>
    <scope>NUCLEOTIDE SEQUENCE [LARGE SCALE GENOMIC DNA]</scope>
    <source>
        <strain evidence="3">So ce56</strain>
    </source>
</reference>
<sequence>MVRRGGAPGCSPQPTMRCPPVALLTAAALALLALLAPSRADAFERQWHAGAGVGYALLADGGTYPGIGGSLHLAYGLTDAFNAVAEVNTASHPGGDLMLLGASAGATYVIDILQWVPYVGLMTGAYDSVRLAPCGSSGQPGCHRGQFGVSIPFGIDYAFNREFAAGFAGKYTLLLPGAGDGPGSYFTAFARAEFLWGY</sequence>
<dbReference type="Proteomes" id="UP000002139">
    <property type="component" value="Chromosome"/>
</dbReference>
<proteinExistence type="predicted"/>
<protein>
    <recommendedName>
        <fullName evidence="4">Outer membrane protein beta-barrel domain-containing protein</fullName>
    </recommendedName>
</protein>
<name>A9G6J4_SORC5</name>
<accession>A9G6J4</accession>
<evidence type="ECO:0000313" key="3">
    <source>
        <dbReference type="Proteomes" id="UP000002139"/>
    </source>
</evidence>
<evidence type="ECO:0000313" key="2">
    <source>
        <dbReference type="EMBL" id="CAN92701.1"/>
    </source>
</evidence>
<dbReference type="AlphaFoldDB" id="A9G6J4"/>
<dbReference type="BioCyc" id="SCEL448385:SCE_RS13015-MONOMER"/>
<feature type="chain" id="PRO_5002738698" description="Outer membrane protein beta-barrel domain-containing protein" evidence="1">
    <location>
        <begin position="43"/>
        <end position="198"/>
    </location>
</feature>
<feature type="signal peptide" evidence="1">
    <location>
        <begin position="1"/>
        <end position="42"/>
    </location>
</feature>
<keyword evidence="1" id="KW-0732">Signal</keyword>
<dbReference type="EMBL" id="AM746676">
    <property type="protein sequence ID" value="CAN92701.1"/>
    <property type="molecule type" value="Genomic_DNA"/>
</dbReference>
<evidence type="ECO:0000256" key="1">
    <source>
        <dbReference type="SAM" id="SignalP"/>
    </source>
</evidence>
<dbReference type="HOGENOM" id="CLU_1467300_0_0_7"/>
<gene>
    <name evidence="2" type="ordered locus">sce2542</name>
</gene>